<dbReference type="InterPro" id="IPR050807">
    <property type="entry name" value="TransReg_Diox_bact_type"/>
</dbReference>
<dbReference type="Pfam" id="PF01381">
    <property type="entry name" value="HTH_3"/>
    <property type="match status" value="1"/>
</dbReference>
<dbReference type="Proteomes" id="UP000177698">
    <property type="component" value="Unassembled WGS sequence"/>
</dbReference>
<dbReference type="AlphaFoldDB" id="A0A1F7IE38"/>
<comment type="caution">
    <text evidence="3">The sequence shown here is derived from an EMBL/GenBank/DDBJ whole genome shotgun (WGS) entry which is preliminary data.</text>
</comment>
<dbReference type="CDD" id="cd00093">
    <property type="entry name" value="HTH_XRE"/>
    <property type="match status" value="1"/>
</dbReference>
<sequence>MVRGNFFYQRLAEKIISLRQKRKLSQEQLALLSDLDRTYIARIEEGKANPSIKVLNKLARVLKTRISSLLKGV</sequence>
<dbReference type="InterPro" id="IPR001387">
    <property type="entry name" value="Cro/C1-type_HTH"/>
</dbReference>
<evidence type="ECO:0000313" key="3">
    <source>
        <dbReference type="EMBL" id="OGK41628.1"/>
    </source>
</evidence>
<dbReference type="SMART" id="SM00530">
    <property type="entry name" value="HTH_XRE"/>
    <property type="match status" value="1"/>
</dbReference>
<dbReference type="GO" id="GO:0003677">
    <property type="term" value="F:DNA binding"/>
    <property type="evidence" value="ECO:0007669"/>
    <property type="project" value="UniProtKB-KW"/>
</dbReference>
<protein>
    <recommendedName>
        <fullName evidence="2">HTH cro/C1-type domain-containing protein</fullName>
    </recommendedName>
</protein>
<name>A0A1F7IE38_9BACT</name>
<evidence type="ECO:0000256" key="1">
    <source>
        <dbReference type="ARBA" id="ARBA00023125"/>
    </source>
</evidence>
<dbReference type="PANTHER" id="PTHR46797:SF1">
    <property type="entry name" value="METHYLPHOSPHONATE SYNTHASE"/>
    <property type="match status" value="1"/>
</dbReference>
<keyword evidence="1" id="KW-0238">DNA-binding</keyword>
<evidence type="ECO:0000313" key="4">
    <source>
        <dbReference type="Proteomes" id="UP000177698"/>
    </source>
</evidence>
<gene>
    <name evidence="3" type="ORF">A2954_07145</name>
</gene>
<reference evidence="3 4" key="1">
    <citation type="journal article" date="2016" name="Nat. Commun.">
        <title>Thousands of microbial genomes shed light on interconnected biogeochemical processes in an aquifer system.</title>
        <authorList>
            <person name="Anantharaman K."/>
            <person name="Brown C.T."/>
            <person name="Hug L.A."/>
            <person name="Sharon I."/>
            <person name="Castelle C.J."/>
            <person name="Probst A.J."/>
            <person name="Thomas B.C."/>
            <person name="Singh A."/>
            <person name="Wilkins M.J."/>
            <person name="Karaoz U."/>
            <person name="Brodie E.L."/>
            <person name="Williams K.H."/>
            <person name="Hubbard S.S."/>
            <person name="Banfield J.F."/>
        </authorList>
    </citation>
    <scope>NUCLEOTIDE SEQUENCE [LARGE SCALE GENOMIC DNA]</scope>
</reference>
<dbReference type="SUPFAM" id="SSF47413">
    <property type="entry name" value="lambda repressor-like DNA-binding domains"/>
    <property type="match status" value="1"/>
</dbReference>
<proteinExistence type="predicted"/>
<dbReference type="STRING" id="1802056.A2954_07145"/>
<dbReference type="PANTHER" id="PTHR46797">
    <property type="entry name" value="HTH-TYPE TRANSCRIPTIONAL REGULATOR"/>
    <property type="match status" value="1"/>
</dbReference>
<dbReference type="PROSITE" id="PS50943">
    <property type="entry name" value="HTH_CROC1"/>
    <property type="match status" value="1"/>
</dbReference>
<feature type="domain" description="HTH cro/C1-type" evidence="2">
    <location>
        <begin position="15"/>
        <end position="69"/>
    </location>
</feature>
<dbReference type="EMBL" id="MGAG01000010">
    <property type="protein sequence ID" value="OGK41628.1"/>
    <property type="molecule type" value="Genomic_DNA"/>
</dbReference>
<dbReference type="GO" id="GO:0003700">
    <property type="term" value="F:DNA-binding transcription factor activity"/>
    <property type="evidence" value="ECO:0007669"/>
    <property type="project" value="TreeGrafter"/>
</dbReference>
<evidence type="ECO:0000259" key="2">
    <source>
        <dbReference type="PROSITE" id="PS50943"/>
    </source>
</evidence>
<dbReference type="InterPro" id="IPR010982">
    <property type="entry name" value="Lambda_DNA-bd_dom_sf"/>
</dbReference>
<dbReference type="Gene3D" id="1.10.260.40">
    <property type="entry name" value="lambda repressor-like DNA-binding domains"/>
    <property type="match status" value="1"/>
</dbReference>
<organism evidence="3 4">
    <name type="scientific">Candidatus Roizmanbacteria bacterium RIFCSPLOWO2_01_FULL_37_12</name>
    <dbReference type="NCBI Taxonomy" id="1802056"/>
    <lineage>
        <taxon>Bacteria</taxon>
        <taxon>Candidatus Roizmaniibacteriota</taxon>
    </lineage>
</organism>
<dbReference type="GO" id="GO:0005829">
    <property type="term" value="C:cytosol"/>
    <property type="evidence" value="ECO:0007669"/>
    <property type="project" value="TreeGrafter"/>
</dbReference>
<accession>A0A1F7IE38</accession>